<feature type="domain" description="YtkA-like" evidence="3">
    <location>
        <begin position="51"/>
        <end position="131"/>
    </location>
</feature>
<keyword evidence="2" id="KW-0732">Signal</keyword>
<dbReference type="EMBL" id="FNAR01000002">
    <property type="protein sequence ID" value="SDD91235.1"/>
    <property type="molecule type" value="Genomic_DNA"/>
</dbReference>
<dbReference type="AlphaFoldDB" id="A0A1G6YNK4"/>
<dbReference type="Proteomes" id="UP000198823">
    <property type="component" value="Unassembled WGS sequence"/>
</dbReference>
<protein>
    <submittedName>
        <fullName evidence="5">YtkA-like</fullName>
    </submittedName>
</protein>
<evidence type="ECO:0000259" key="3">
    <source>
        <dbReference type="Pfam" id="PF13115"/>
    </source>
</evidence>
<evidence type="ECO:0000256" key="2">
    <source>
        <dbReference type="SAM" id="SignalP"/>
    </source>
</evidence>
<sequence>MKTVKFTFLSALLVLLLGACGIGEEKSTGAETSGGQEDSHAEHGDMESDKGVHPLEVDLQLPETSGSGEEVTIRSIVTMGDEIIEDADEVKYEIVNEAGESEMILAEFDGEESYTIKKTFDAPGTYKVTPHTTARGQHTMPTKEITVE</sequence>
<feature type="compositionally biased region" description="Polar residues" evidence="1">
    <location>
        <begin position="130"/>
        <end position="140"/>
    </location>
</feature>
<feature type="region of interest" description="Disordered" evidence="1">
    <location>
        <begin position="25"/>
        <end position="70"/>
    </location>
</feature>
<dbReference type="PROSITE" id="PS51257">
    <property type="entry name" value="PROKAR_LIPOPROTEIN"/>
    <property type="match status" value="1"/>
</dbReference>
<feature type="compositionally biased region" description="Basic and acidic residues" evidence="1">
    <location>
        <begin position="37"/>
        <end position="56"/>
    </location>
</feature>
<name>A0A1G6YNK4_9BACL</name>
<dbReference type="Pfam" id="PF13115">
    <property type="entry name" value="YtkA"/>
    <property type="match status" value="1"/>
</dbReference>
<accession>A0A1G6YNK4</accession>
<proteinExistence type="predicted"/>
<dbReference type="InterPro" id="IPR032693">
    <property type="entry name" value="YtkA-like_dom"/>
</dbReference>
<feature type="signal peptide" evidence="2">
    <location>
        <begin position="1"/>
        <end position="21"/>
    </location>
</feature>
<evidence type="ECO:0000313" key="4">
    <source>
        <dbReference type="EMBL" id="RSK36690.1"/>
    </source>
</evidence>
<dbReference type="STRING" id="426756.SAMN04488126_1029"/>
<feature type="region of interest" description="Disordered" evidence="1">
    <location>
        <begin position="127"/>
        <end position="148"/>
    </location>
</feature>
<evidence type="ECO:0000313" key="5">
    <source>
        <dbReference type="EMBL" id="SDD91235.1"/>
    </source>
</evidence>
<gene>
    <name evidence="4" type="ORF">EJA12_02785</name>
    <name evidence="5" type="ORF">SAMN04488126_1029</name>
</gene>
<reference evidence="5 6" key="1">
    <citation type="submission" date="2016-10" db="EMBL/GenBank/DDBJ databases">
        <authorList>
            <person name="de Groot N.N."/>
        </authorList>
    </citation>
    <scope>NUCLEOTIDE SEQUENCE [LARGE SCALE GENOMIC DNA]</scope>
    <source>
        <strain evidence="5 6">CGMCC 1.6762</strain>
    </source>
</reference>
<dbReference type="Proteomes" id="UP000272481">
    <property type="component" value="Unassembled WGS sequence"/>
</dbReference>
<evidence type="ECO:0000256" key="1">
    <source>
        <dbReference type="SAM" id="MobiDB-lite"/>
    </source>
</evidence>
<evidence type="ECO:0000313" key="7">
    <source>
        <dbReference type="Proteomes" id="UP000272481"/>
    </source>
</evidence>
<evidence type="ECO:0000313" key="6">
    <source>
        <dbReference type="Proteomes" id="UP000198823"/>
    </source>
</evidence>
<feature type="chain" id="PRO_5039696180" evidence="2">
    <location>
        <begin position="22"/>
        <end position="148"/>
    </location>
</feature>
<keyword evidence="7" id="KW-1185">Reference proteome</keyword>
<organism evidence="5 6">
    <name type="scientific">Bhargavaea beijingensis</name>
    <dbReference type="NCBI Taxonomy" id="426756"/>
    <lineage>
        <taxon>Bacteria</taxon>
        <taxon>Bacillati</taxon>
        <taxon>Bacillota</taxon>
        <taxon>Bacilli</taxon>
        <taxon>Bacillales</taxon>
        <taxon>Caryophanaceae</taxon>
        <taxon>Bhargavaea</taxon>
    </lineage>
</organism>
<dbReference type="EMBL" id="RWGW01000003">
    <property type="protein sequence ID" value="RSK36690.1"/>
    <property type="molecule type" value="Genomic_DNA"/>
</dbReference>
<dbReference type="OrthoDB" id="2679563at2"/>
<reference evidence="4 7" key="2">
    <citation type="submission" date="2018-12" db="EMBL/GenBank/DDBJ databases">
        <title>Comparitive functional genomics of dry heat resistant strains isolated from the viking spacecraft.</title>
        <authorList>
            <person name="Seuylemezian A."/>
            <person name="Vaishampayan P."/>
        </authorList>
    </citation>
    <scope>NUCLEOTIDE SEQUENCE [LARGE SCALE GENOMIC DNA]</scope>
    <source>
        <strain evidence="4 7">M6-11</strain>
    </source>
</reference>
<dbReference type="RefSeq" id="WP_092093965.1">
    <property type="nucleotide sequence ID" value="NZ_FNAR01000002.1"/>
</dbReference>